<dbReference type="InterPro" id="IPR044834">
    <property type="entry name" value="PATL"/>
</dbReference>
<dbReference type="SMART" id="SM00516">
    <property type="entry name" value="SEC14"/>
    <property type="match status" value="1"/>
</dbReference>
<dbReference type="PANTHER" id="PTHR45932">
    <property type="entry name" value="PATELLIN-1"/>
    <property type="match status" value="1"/>
</dbReference>
<dbReference type="Proteomes" id="UP000541444">
    <property type="component" value="Unassembled WGS sequence"/>
</dbReference>
<evidence type="ECO:0000313" key="6">
    <source>
        <dbReference type="Proteomes" id="UP000541444"/>
    </source>
</evidence>
<dbReference type="InterPro" id="IPR001251">
    <property type="entry name" value="CRAL-TRIO_dom"/>
</dbReference>
<dbReference type="PANTHER" id="PTHR45932:SF3">
    <property type="entry name" value="PATELLIN-4-LIKE"/>
    <property type="match status" value="1"/>
</dbReference>
<dbReference type="GO" id="GO:0008289">
    <property type="term" value="F:lipid binding"/>
    <property type="evidence" value="ECO:0007669"/>
    <property type="project" value="InterPro"/>
</dbReference>
<accession>A0A7J7M828</accession>
<sequence>MAGRKKIADQKKIQQASSAIIFKDENTPLNKLKPRAKKALLEFRCKIEDAIVENYILGRSKTVCDCCMSDHNHTKSQESGISLWGVPLLPSKGHEGTDIILMKFLRAKDYKVNEALEMLQKTLKWRKEFKMDGILDEKFEAGLEKVGYIDGTDKEGRPLLYTVFEPLRDAAIFHRLIQTKGQFLRWRVQHVEQVMHKLNFKNGGVDSMISIIDMKNWQMGTPELADAIKKLYFYIYPDYYPEMFFRMVYINMPVWSHSFYNVFSKVLSQRAKSKFVITRSHKTAKILLKYISLEQLPVRYGGLKRGKDDDFSPEDQFSKLTIRRGVRNGIEIAVAEPGETVVWEVMGIGWGVSYKEEFVPENECSDIILIQLEKKLEVNVRSSYYISEPGKILLTIHNNTSKEKKVLYRFKIKLNVVNLDLNNMIVGDASAWSSNIARAQGSITKKGELGKTDEIYLLRKHNTFEYSDS</sequence>
<proteinExistence type="predicted"/>
<evidence type="ECO:0000256" key="1">
    <source>
        <dbReference type="ARBA" id="ARBA00004370"/>
    </source>
</evidence>
<dbReference type="InterPro" id="IPR011074">
    <property type="entry name" value="CRAL/TRIO_N_dom"/>
</dbReference>
<dbReference type="OrthoDB" id="75724at2759"/>
<keyword evidence="6" id="KW-1185">Reference proteome</keyword>
<dbReference type="InterPro" id="IPR036273">
    <property type="entry name" value="CRAL/TRIO_N_dom_sf"/>
</dbReference>
<evidence type="ECO:0000259" key="4">
    <source>
        <dbReference type="PROSITE" id="PS50191"/>
    </source>
</evidence>
<dbReference type="SMART" id="SM01100">
    <property type="entry name" value="CRAL_TRIO_N"/>
    <property type="match status" value="1"/>
</dbReference>
<dbReference type="Pfam" id="PF00650">
    <property type="entry name" value="CRAL_TRIO"/>
    <property type="match status" value="1"/>
</dbReference>
<organism evidence="5 6">
    <name type="scientific">Kingdonia uniflora</name>
    <dbReference type="NCBI Taxonomy" id="39325"/>
    <lineage>
        <taxon>Eukaryota</taxon>
        <taxon>Viridiplantae</taxon>
        <taxon>Streptophyta</taxon>
        <taxon>Embryophyta</taxon>
        <taxon>Tracheophyta</taxon>
        <taxon>Spermatophyta</taxon>
        <taxon>Magnoliopsida</taxon>
        <taxon>Ranunculales</taxon>
        <taxon>Circaeasteraceae</taxon>
        <taxon>Kingdonia</taxon>
    </lineage>
</organism>
<evidence type="ECO:0000313" key="5">
    <source>
        <dbReference type="EMBL" id="KAF6150940.1"/>
    </source>
</evidence>
<dbReference type="InterPro" id="IPR056794">
    <property type="entry name" value="PATL1-6_C_GOLD"/>
</dbReference>
<keyword evidence="2" id="KW-0813">Transport</keyword>
<comment type="subcellular location">
    <subcellularLocation>
        <location evidence="1">Membrane</location>
    </subcellularLocation>
</comment>
<protein>
    <recommendedName>
        <fullName evidence="4">CRAL-TRIO domain-containing protein</fullName>
    </recommendedName>
</protein>
<dbReference type="Gene3D" id="2.60.120.680">
    <property type="entry name" value="GOLD domain"/>
    <property type="match status" value="1"/>
</dbReference>
<dbReference type="SUPFAM" id="SSF52087">
    <property type="entry name" value="CRAL/TRIO domain"/>
    <property type="match status" value="1"/>
</dbReference>
<feature type="domain" description="CRAL-TRIO" evidence="4">
    <location>
        <begin position="136"/>
        <end position="308"/>
    </location>
</feature>
<dbReference type="GO" id="GO:0016020">
    <property type="term" value="C:membrane"/>
    <property type="evidence" value="ECO:0007669"/>
    <property type="project" value="UniProtKB-SubCell"/>
</dbReference>
<keyword evidence="3" id="KW-0472">Membrane</keyword>
<dbReference type="EMBL" id="JACGCM010001723">
    <property type="protein sequence ID" value="KAF6150940.1"/>
    <property type="molecule type" value="Genomic_DNA"/>
</dbReference>
<dbReference type="Pfam" id="PF03765">
    <property type="entry name" value="CRAL_TRIO_N"/>
    <property type="match status" value="1"/>
</dbReference>
<dbReference type="Pfam" id="PF25099">
    <property type="entry name" value="GOLD_PATL1_C"/>
    <property type="match status" value="1"/>
</dbReference>
<reference evidence="5 6" key="1">
    <citation type="journal article" date="2020" name="IScience">
        <title>Genome Sequencing of the Endangered Kingdonia uniflora (Circaeasteraceae, Ranunculales) Reveals Potential Mechanisms of Evolutionary Specialization.</title>
        <authorList>
            <person name="Sun Y."/>
            <person name="Deng T."/>
            <person name="Zhang A."/>
            <person name="Moore M.J."/>
            <person name="Landis J.B."/>
            <person name="Lin N."/>
            <person name="Zhang H."/>
            <person name="Zhang X."/>
            <person name="Huang J."/>
            <person name="Zhang X."/>
            <person name="Sun H."/>
            <person name="Wang H."/>
        </authorList>
    </citation>
    <scope>NUCLEOTIDE SEQUENCE [LARGE SCALE GENOMIC DNA]</scope>
    <source>
        <strain evidence="5">TB1705</strain>
        <tissue evidence="5">Leaf</tissue>
    </source>
</reference>
<dbReference type="InterPro" id="IPR036865">
    <property type="entry name" value="CRAL-TRIO_dom_sf"/>
</dbReference>
<dbReference type="AlphaFoldDB" id="A0A7J7M828"/>
<evidence type="ECO:0000256" key="2">
    <source>
        <dbReference type="ARBA" id="ARBA00022448"/>
    </source>
</evidence>
<name>A0A7J7M828_9MAGN</name>
<dbReference type="Gene3D" id="3.40.525.10">
    <property type="entry name" value="CRAL-TRIO lipid binding domain"/>
    <property type="match status" value="1"/>
</dbReference>
<dbReference type="PROSITE" id="PS50191">
    <property type="entry name" value="CRAL_TRIO"/>
    <property type="match status" value="1"/>
</dbReference>
<dbReference type="SUPFAM" id="SSF46938">
    <property type="entry name" value="CRAL/TRIO N-terminal domain"/>
    <property type="match status" value="1"/>
</dbReference>
<dbReference type="CDD" id="cd00170">
    <property type="entry name" value="SEC14"/>
    <property type="match status" value="1"/>
</dbReference>
<gene>
    <name evidence="5" type="ORF">GIB67_026861</name>
</gene>
<evidence type="ECO:0000256" key="3">
    <source>
        <dbReference type="ARBA" id="ARBA00023136"/>
    </source>
</evidence>
<comment type="caution">
    <text evidence="5">The sequence shown here is derived from an EMBL/GenBank/DDBJ whole genome shotgun (WGS) entry which is preliminary data.</text>
</comment>